<accession>A0A3R9YDV6</accession>
<dbReference type="RefSeq" id="WP_126700947.1">
    <property type="nucleotide sequence ID" value="NZ_RWKW01000056.1"/>
</dbReference>
<dbReference type="Gene3D" id="3.40.50.11290">
    <property type="match status" value="1"/>
</dbReference>
<dbReference type="Proteomes" id="UP000278398">
    <property type="component" value="Unassembled WGS sequence"/>
</dbReference>
<keyword evidence="4" id="KW-1185">Reference proteome</keyword>
<evidence type="ECO:0000313" key="3">
    <source>
        <dbReference type="EMBL" id="RST85391.1"/>
    </source>
</evidence>
<reference evidence="3 4" key="1">
    <citation type="submission" date="2018-12" db="EMBL/GenBank/DDBJ databases">
        <title>Mesorhizobium carbonis sp. nov., isolated from coal mine water.</title>
        <authorList>
            <person name="Xin W."/>
            <person name="Xu Z."/>
            <person name="Xiang F."/>
            <person name="Zhang J."/>
            <person name="Xi L."/>
            <person name="Liu J."/>
        </authorList>
    </citation>
    <scope>NUCLEOTIDE SEQUENCE [LARGE SCALE GENOMIC DNA]</scope>
    <source>
        <strain evidence="3 4">B2.3</strain>
    </source>
</reference>
<dbReference type="EMBL" id="RWKW01000056">
    <property type="protein sequence ID" value="RST85391.1"/>
    <property type="molecule type" value="Genomic_DNA"/>
</dbReference>
<protein>
    <submittedName>
        <fullName evidence="3">Uncharacterized protein</fullName>
    </submittedName>
</protein>
<dbReference type="PANTHER" id="PTHR34595">
    <property type="entry name" value="BLR5612 PROTEIN"/>
    <property type="match status" value="1"/>
</dbReference>
<dbReference type="SUPFAM" id="SSF56059">
    <property type="entry name" value="Glutathione synthetase ATP-binding domain-like"/>
    <property type="match status" value="1"/>
</dbReference>
<evidence type="ECO:0000259" key="1">
    <source>
        <dbReference type="Pfam" id="PF04168"/>
    </source>
</evidence>
<dbReference type="InterPro" id="IPR025841">
    <property type="entry name" value="CP_ATPgrasp_2"/>
</dbReference>
<feature type="domain" description="Circularly permuted ATP-grasp type 2" evidence="2">
    <location>
        <begin position="93"/>
        <end position="471"/>
    </location>
</feature>
<evidence type="ECO:0000313" key="4">
    <source>
        <dbReference type="Proteomes" id="UP000278398"/>
    </source>
</evidence>
<name>A0A3R9YDV6_9HYPH</name>
<dbReference type="InterPro" id="IPR007296">
    <property type="entry name" value="DUF403"/>
</dbReference>
<proteinExistence type="predicted"/>
<dbReference type="InterPro" id="IPR051680">
    <property type="entry name" value="ATP-dep_Glu-Cys_Ligase-2"/>
</dbReference>
<dbReference type="PANTHER" id="PTHR34595:SF2">
    <property type="entry name" value="BLR2978 PROTEIN"/>
    <property type="match status" value="1"/>
</dbReference>
<sequence>MAVKVEPARQDPIAQLLAGYRTSDTIPDELLGSDRAIRPVWRAYLEALAAMQPQELAERIARGDQYLRDAGVFYRQYGRDQAIERDWPLSHVPVLIDEREWTALEAGLVQRADLLELLVADLYGENRLVRDGHLPPAIVAGNQEWLRPLVGVVPRSGHFLHYLAFDLGRGPDGEWWVLGDRTQAPSGAGFALENRIATARVYSDLYGRANVHRLAGFFRTFRDTLQDLRENDDSPIGILTPGQHNDTYFEHAYIARYLGLMLLEGEDLTVRDGELMVRTIAGLKPVSVLWRRLDAAWADPLELNEGSRLGTPGLLGAVRAGNVTLVNALGSGVVEARAFLAFMPRICRALLGEPLKLANVATWWCGQSAERDYVKANAARMTIGKAFSTRLLFDLDDVSAIGGAFTREMRETVEAWIDHGAGQLVGQEAVTLSTTPALVDGRLAPRPMSLRVFLARTRDGWKVMPGGFARIGRTAASAALALQEGGTAADVWIVSDKPVPSDTMHAANDKAFARQQPGELPSRAADNLFWLGRYVERTENLVRVLRAYHVRLAESSTAETPLLKLCAAHLEGLGVTRADEMPSALGATITSAARSAGHVRDRFSSDGWMALADLAKTVRAMQDTVEPGDDMSRAMSILLRKLSGFSGLVHENMYHFAGWRFLTIGRSLERSLSMANLLAVLADEEAPDGSLDMAVEIGDSVMSHRRRYAVATNRATVVDLLALDSLNPRSVVYQFGEIAGHLDYLPGQDPHQPLTPLRRALLKLRTGLELQLPETLGTAELEALGADIAALSDAFSAKYMR</sequence>
<evidence type="ECO:0000259" key="2">
    <source>
        <dbReference type="Pfam" id="PF14403"/>
    </source>
</evidence>
<feature type="domain" description="DUF403" evidence="1">
    <location>
        <begin position="520"/>
        <end position="800"/>
    </location>
</feature>
<dbReference type="Pfam" id="PF04168">
    <property type="entry name" value="Alpha-E"/>
    <property type="match status" value="1"/>
</dbReference>
<dbReference type="Pfam" id="PF14403">
    <property type="entry name" value="CP_ATPgrasp_2"/>
    <property type="match status" value="1"/>
</dbReference>
<gene>
    <name evidence="3" type="ORF">EJC49_16035</name>
</gene>
<organism evidence="3 4">
    <name type="scientific">Aquibium carbonis</name>
    <dbReference type="NCBI Taxonomy" id="2495581"/>
    <lineage>
        <taxon>Bacteria</taxon>
        <taxon>Pseudomonadati</taxon>
        <taxon>Pseudomonadota</taxon>
        <taxon>Alphaproteobacteria</taxon>
        <taxon>Hyphomicrobiales</taxon>
        <taxon>Phyllobacteriaceae</taxon>
        <taxon>Aquibium</taxon>
    </lineage>
</organism>
<dbReference type="AlphaFoldDB" id="A0A3R9YDV6"/>
<comment type="caution">
    <text evidence="3">The sequence shown here is derived from an EMBL/GenBank/DDBJ whole genome shotgun (WGS) entry which is preliminary data.</text>
</comment>
<dbReference type="OrthoDB" id="9804079at2"/>